<feature type="transmembrane region" description="Helical" evidence="6">
    <location>
        <begin position="166"/>
        <end position="188"/>
    </location>
</feature>
<gene>
    <name evidence="7" type="ORF">AB0301_16705</name>
</gene>
<dbReference type="PANTHER" id="PTHR30250:SF26">
    <property type="entry name" value="PSMA PROTEIN"/>
    <property type="match status" value="1"/>
</dbReference>
<dbReference type="InterPro" id="IPR050833">
    <property type="entry name" value="Poly_Biosynth_Transport"/>
</dbReference>
<evidence type="ECO:0000313" key="8">
    <source>
        <dbReference type="Proteomes" id="UP001553715"/>
    </source>
</evidence>
<dbReference type="Proteomes" id="UP001553715">
    <property type="component" value="Unassembled WGS sequence"/>
</dbReference>
<comment type="subcellular location">
    <subcellularLocation>
        <location evidence="1">Cell membrane</location>
        <topology evidence="1">Multi-pass membrane protein</topology>
    </subcellularLocation>
</comment>
<evidence type="ECO:0000313" key="7">
    <source>
        <dbReference type="EMBL" id="MEW1976697.1"/>
    </source>
</evidence>
<feature type="transmembrane region" description="Helical" evidence="6">
    <location>
        <begin position="12"/>
        <end position="38"/>
    </location>
</feature>
<comment type="caution">
    <text evidence="7">The sequence shown here is derived from an EMBL/GenBank/DDBJ whole genome shotgun (WGS) entry which is preliminary data.</text>
</comment>
<evidence type="ECO:0000256" key="2">
    <source>
        <dbReference type="ARBA" id="ARBA00022475"/>
    </source>
</evidence>
<feature type="transmembrane region" description="Helical" evidence="6">
    <location>
        <begin position="302"/>
        <end position="329"/>
    </location>
</feature>
<evidence type="ECO:0000256" key="5">
    <source>
        <dbReference type="ARBA" id="ARBA00023136"/>
    </source>
</evidence>
<feature type="transmembrane region" description="Helical" evidence="6">
    <location>
        <begin position="44"/>
        <end position="70"/>
    </location>
</feature>
<name>A0ABV3LLB8_9MICO</name>
<keyword evidence="5 6" id="KW-0472">Membrane</keyword>
<keyword evidence="8" id="KW-1185">Reference proteome</keyword>
<dbReference type="RefSeq" id="WP_366233519.1">
    <property type="nucleotide sequence ID" value="NZ_JBFBMH010000043.1"/>
</dbReference>
<keyword evidence="2" id="KW-1003">Cell membrane</keyword>
<dbReference type="InterPro" id="IPR002797">
    <property type="entry name" value="Polysacc_synth"/>
</dbReference>
<feature type="transmembrane region" description="Helical" evidence="6">
    <location>
        <begin position="126"/>
        <end position="145"/>
    </location>
</feature>
<feature type="transmembrane region" description="Helical" evidence="6">
    <location>
        <begin position="91"/>
        <end position="114"/>
    </location>
</feature>
<feature type="transmembrane region" description="Helical" evidence="6">
    <location>
        <begin position="374"/>
        <end position="393"/>
    </location>
</feature>
<keyword evidence="3 6" id="KW-0812">Transmembrane</keyword>
<evidence type="ECO:0000256" key="3">
    <source>
        <dbReference type="ARBA" id="ARBA00022692"/>
    </source>
</evidence>
<dbReference type="PANTHER" id="PTHR30250">
    <property type="entry name" value="PST FAMILY PREDICTED COLANIC ACID TRANSPORTER"/>
    <property type="match status" value="1"/>
</dbReference>
<protein>
    <submittedName>
        <fullName evidence="7">Oligosaccharide flippase family protein</fullName>
    </submittedName>
</protein>
<keyword evidence="4 6" id="KW-1133">Transmembrane helix</keyword>
<evidence type="ECO:0000256" key="4">
    <source>
        <dbReference type="ARBA" id="ARBA00022989"/>
    </source>
</evidence>
<reference evidence="7 8" key="1">
    <citation type="submission" date="2024-06" db="EMBL/GenBank/DDBJ databases">
        <title>The Natural Products Discovery Center: Release of the First 8490 Sequenced Strains for Exploring Actinobacteria Biosynthetic Diversity.</title>
        <authorList>
            <person name="Kalkreuter E."/>
            <person name="Kautsar S.A."/>
            <person name="Yang D."/>
            <person name="Bader C.D."/>
            <person name="Teijaro C.N."/>
            <person name="Fluegel L."/>
            <person name="Davis C.M."/>
            <person name="Simpson J.R."/>
            <person name="Lauterbach L."/>
            <person name="Steele A.D."/>
            <person name="Gui C."/>
            <person name="Meng S."/>
            <person name="Li G."/>
            <person name="Viehrig K."/>
            <person name="Ye F."/>
            <person name="Su P."/>
            <person name="Kiefer A.F."/>
            <person name="Nichols A."/>
            <person name="Cepeda A.J."/>
            <person name="Yan W."/>
            <person name="Fan B."/>
            <person name="Jiang Y."/>
            <person name="Adhikari A."/>
            <person name="Zheng C.-J."/>
            <person name="Schuster L."/>
            <person name="Cowan T.M."/>
            <person name="Smanski M.J."/>
            <person name="Chevrette M.G."/>
            <person name="De Carvalho L.P.S."/>
            <person name="Shen B."/>
        </authorList>
    </citation>
    <scope>NUCLEOTIDE SEQUENCE [LARGE SCALE GENOMIC DNA]</scope>
    <source>
        <strain evidence="7 8">NPDC077434</strain>
    </source>
</reference>
<feature type="transmembrane region" description="Helical" evidence="6">
    <location>
        <begin position="341"/>
        <end position="362"/>
    </location>
</feature>
<feature type="transmembrane region" description="Helical" evidence="6">
    <location>
        <begin position="399"/>
        <end position="420"/>
    </location>
</feature>
<dbReference type="EMBL" id="JBFBMH010000043">
    <property type="protein sequence ID" value="MEW1976697.1"/>
    <property type="molecule type" value="Genomic_DNA"/>
</dbReference>
<feature type="transmembrane region" description="Helical" evidence="6">
    <location>
        <begin position="432"/>
        <end position="458"/>
    </location>
</feature>
<accession>A0ABV3LLB8</accession>
<proteinExistence type="predicted"/>
<sequence>MNARVHTGLGGVFSSAGVGLLSMISGVVLLPVVVSFVGAAPYGVWLVLSAIAMYFQYADMGVGSAVVHFASRRRGNGDGHTLGQLISGAMLWNAAAALVVLPLFLVIGMLYAFAQERVGLISHSEAILLAVLGVASLASILLRPFTSALIGAGLLPIDRRNQAVAVAVRFIGTIVVCIWLPNVVFVAMVEATALTLPSVLGMCSVLARRLAAVRWDRSALQAARTMLAYSTRSFGVASVGALILQSGTVVAGTILGPSAATAYTAAFRIYSMARQILSWTIEPFRSVLSRQFAKDDEHGRGSMIMICFFSFGTAVAACGTVAIGAVGLINVWLGSTLSSDSIALSTTILVAGLAINSLQIPLAIAGDARGRPGAFFWIQVLWLVLCLPSSIWLAGEMGIAGIAVALTAPLLLVVPLYLWRARTVVTLDLRTWFHKVFVPVASIGLVALVIAIGALLALETIVSAEIASLVAAGLYALVFFIIVAISRRRIDLSGLGALLKVGL</sequence>
<evidence type="ECO:0000256" key="1">
    <source>
        <dbReference type="ARBA" id="ARBA00004651"/>
    </source>
</evidence>
<feature type="transmembrane region" description="Helical" evidence="6">
    <location>
        <begin position="464"/>
        <end position="485"/>
    </location>
</feature>
<feature type="transmembrane region" description="Helical" evidence="6">
    <location>
        <begin position="234"/>
        <end position="255"/>
    </location>
</feature>
<dbReference type="Pfam" id="PF01943">
    <property type="entry name" value="Polysacc_synt"/>
    <property type="match status" value="1"/>
</dbReference>
<evidence type="ECO:0000256" key="6">
    <source>
        <dbReference type="SAM" id="Phobius"/>
    </source>
</evidence>
<organism evidence="7 8">
    <name type="scientific">Microbacterium profundi</name>
    <dbReference type="NCBI Taxonomy" id="450380"/>
    <lineage>
        <taxon>Bacteria</taxon>
        <taxon>Bacillati</taxon>
        <taxon>Actinomycetota</taxon>
        <taxon>Actinomycetes</taxon>
        <taxon>Micrococcales</taxon>
        <taxon>Microbacteriaceae</taxon>
        <taxon>Microbacterium</taxon>
    </lineage>
</organism>